<feature type="domain" description="Sodium/calcium exchanger membrane region" evidence="6">
    <location>
        <begin position="179"/>
        <end position="317"/>
    </location>
</feature>
<dbReference type="PANTHER" id="PTHR10846:SF8">
    <property type="entry name" value="INNER MEMBRANE PROTEIN YRBG"/>
    <property type="match status" value="1"/>
</dbReference>
<reference evidence="7 8" key="1">
    <citation type="journal article" date="2016" name="Nat. Commun.">
        <title>Thousands of microbial genomes shed light on interconnected biogeochemical processes in an aquifer system.</title>
        <authorList>
            <person name="Anantharaman K."/>
            <person name="Brown C.T."/>
            <person name="Hug L.A."/>
            <person name="Sharon I."/>
            <person name="Castelle C.J."/>
            <person name="Probst A.J."/>
            <person name="Thomas B.C."/>
            <person name="Singh A."/>
            <person name="Wilkins M.J."/>
            <person name="Karaoz U."/>
            <person name="Brodie E.L."/>
            <person name="Williams K.H."/>
            <person name="Hubbard S.S."/>
            <person name="Banfield J.F."/>
        </authorList>
    </citation>
    <scope>NUCLEOTIDE SEQUENCE [LARGE SCALE GENOMIC DNA]</scope>
</reference>
<name>A0A1G2HQR9_9BACT</name>
<evidence type="ECO:0000256" key="3">
    <source>
        <dbReference type="ARBA" id="ARBA00022989"/>
    </source>
</evidence>
<evidence type="ECO:0000313" key="8">
    <source>
        <dbReference type="Proteomes" id="UP000176855"/>
    </source>
</evidence>
<keyword evidence="2 5" id="KW-0812">Transmembrane</keyword>
<evidence type="ECO:0000256" key="1">
    <source>
        <dbReference type="ARBA" id="ARBA00004141"/>
    </source>
</evidence>
<dbReference type="InterPro" id="IPR004837">
    <property type="entry name" value="NaCa_Exmemb"/>
</dbReference>
<dbReference type="GO" id="GO:0005262">
    <property type="term" value="F:calcium channel activity"/>
    <property type="evidence" value="ECO:0007669"/>
    <property type="project" value="TreeGrafter"/>
</dbReference>
<feature type="transmembrane region" description="Helical" evidence="5">
    <location>
        <begin position="105"/>
        <end position="124"/>
    </location>
</feature>
<feature type="domain" description="Sodium/calcium exchanger membrane region" evidence="6">
    <location>
        <begin position="7"/>
        <end position="148"/>
    </location>
</feature>
<dbReference type="GO" id="GO:0005886">
    <property type="term" value="C:plasma membrane"/>
    <property type="evidence" value="ECO:0007669"/>
    <property type="project" value="TreeGrafter"/>
</dbReference>
<feature type="transmembrane region" description="Helical" evidence="5">
    <location>
        <begin position="238"/>
        <end position="262"/>
    </location>
</feature>
<keyword evidence="3 5" id="KW-1133">Transmembrane helix</keyword>
<dbReference type="PANTHER" id="PTHR10846">
    <property type="entry name" value="SODIUM/POTASSIUM/CALCIUM EXCHANGER"/>
    <property type="match status" value="1"/>
</dbReference>
<comment type="caution">
    <text evidence="7">The sequence shown here is derived from an EMBL/GenBank/DDBJ whole genome shotgun (WGS) entry which is preliminary data.</text>
</comment>
<dbReference type="InterPro" id="IPR004481">
    <property type="entry name" value="K/Na/Ca-exchanger"/>
</dbReference>
<sequence length="323" mass="36277">MSWYSIAFLFIFFCFLLSWLSSHLIKSLVQITKYLRWREFIIAFFVIAFAGSLPNLFVDLNAALQNKPQLALGDIIGGNLVDLTFVLAIAVFFSKKGLSAESEMVQKSALFTAIIAIVPLFLLLDGRLDRLDGLVLISGFIFYSSWLFLKKERFKKIYKSNGENPIGDFKSFLMNLAKVVILLLLLLAVSQAVIFSAQFFSQKLSISLSLVGILIIGLGNSFPEIYFSIISARKEENWMVLGNLMGSVIICSTLVLGAIALIAPFEVKDFSPFLIARIFLIVAALLSIIFIRTGRKITKKEGFIMLFVYILFLLVEIFTQQLL</sequence>
<dbReference type="Gene3D" id="1.20.1420.30">
    <property type="entry name" value="NCX, central ion-binding region"/>
    <property type="match status" value="1"/>
</dbReference>
<keyword evidence="4 5" id="KW-0472">Membrane</keyword>
<evidence type="ECO:0000256" key="5">
    <source>
        <dbReference type="SAM" id="Phobius"/>
    </source>
</evidence>
<proteinExistence type="predicted"/>
<dbReference type="GO" id="GO:0008273">
    <property type="term" value="F:calcium, potassium:sodium antiporter activity"/>
    <property type="evidence" value="ECO:0007669"/>
    <property type="project" value="TreeGrafter"/>
</dbReference>
<feature type="transmembrane region" description="Helical" evidence="5">
    <location>
        <begin position="179"/>
        <end position="200"/>
    </location>
</feature>
<dbReference type="GO" id="GO:0006874">
    <property type="term" value="P:intracellular calcium ion homeostasis"/>
    <property type="evidence" value="ECO:0007669"/>
    <property type="project" value="TreeGrafter"/>
</dbReference>
<gene>
    <name evidence="7" type="ORF">A2730_02710</name>
</gene>
<organism evidence="7 8">
    <name type="scientific">Candidatus Staskawiczbacteria bacterium RIFCSPHIGHO2_01_FULL_39_25</name>
    <dbReference type="NCBI Taxonomy" id="1802202"/>
    <lineage>
        <taxon>Bacteria</taxon>
        <taxon>Candidatus Staskawicziibacteriota</taxon>
    </lineage>
</organism>
<feature type="transmembrane region" description="Helical" evidence="5">
    <location>
        <begin position="70"/>
        <end position="93"/>
    </location>
</feature>
<dbReference type="Proteomes" id="UP000176855">
    <property type="component" value="Unassembled WGS sequence"/>
</dbReference>
<evidence type="ECO:0000313" key="7">
    <source>
        <dbReference type="EMBL" id="OGZ64581.1"/>
    </source>
</evidence>
<comment type="subcellular location">
    <subcellularLocation>
        <location evidence="1">Membrane</location>
        <topology evidence="1">Multi-pass membrane protein</topology>
    </subcellularLocation>
</comment>
<feature type="transmembrane region" description="Helical" evidence="5">
    <location>
        <begin position="274"/>
        <end position="291"/>
    </location>
</feature>
<evidence type="ECO:0000259" key="6">
    <source>
        <dbReference type="Pfam" id="PF01699"/>
    </source>
</evidence>
<feature type="transmembrane region" description="Helical" evidence="5">
    <location>
        <begin position="303"/>
        <end position="322"/>
    </location>
</feature>
<dbReference type="STRING" id="1802202.A2730_02710"/>
<feature type="transmembrane region" description="Helical" evidence="5">
    <location>
        <begin position="6"/>
        <end position="25"/>
    </location>
</feature>
<feature type="transmembrane region" description="Helical" evidence="5">
    <location>
        <begin position="130"/>
        <end position="149"/>
    </location>
</feature>
<accession>A0A1G2HQR9</accession>
<dbReference type="AlphaFoldDB" id="A0A1G2HQR9"/>
<dbReference type="InterPro" id="IPR044880">
    <property type="entry name" value="NCX_ion-bd_dom_sf"/>
</dbReference>
<feature type="transmembrane region" description="Helical" evidence="5">
    <location>
        <begin position="206"/>
        <end position="226"/>
    </location>
</feature>
<feature type="transmembrane region" description="Helical" evidence="5">
    <location>
        <begin position="37"/>
        <end position="58"/>
    </location>
</feature>
<evidence type="ECO:0000256" key="4">
    <source>
        <dbReference type="ARBA" id="ARBA00023136"/>
    </source>
</evidence>
<protein>
    <recommendedName>
        <fullName evidence="6">Sodium/calcium exchanger membrane region domain-containing protein</fullName>
    </recommendedName>
</protein>
<evidence type="ECO:0000256" key="2">
    <source>
        <dbReference type="ARBA" id="ARBA00022692"/>
    </source>
</evidence>
<dbReference type="Pfam" id="PF01699">
    <property type="entry name" value="Na_Ca_ex"/>
    <property type="match status" value="2"/>
</dbReference>
<dbReference type="EMBL" id="MHOO01000004">
    <property type="protein sequence ID" value="OGZ64581.1"/>
    <property type="molecule type" value="Genomic_DNA"/>
</dbReference>